<dbReference type="EMBL" id="BGPR01013471">
    <property type="protein sequence ID" value="GBN60843.1"/>
    <property type="molecule type" value="Genomic_DNA"/>
</dbReference>
<dbReference type="Proteomes" id="UP000499080">
    <property type="component" value="Unassembled WGS sequence"/>
</dbReference>
<comment type="caution">
    <text evidence="1">The sequence shown here is derived from an EMBL/GenBank/DDBJ whole genome shotgun (WGS) entry which is preliminary data.</text>
</comment>
<dbReference type="PANTHER" id="PTHR15857:SF0">
    <property type="entry name" value="COMM DOMAIN-CONTAINING PROTEIN 2"/>
    <property type="match status" value="1"/>
</dbReference>
<proteinExistence type="predicted"/>
<evidence type="ECO:0000313" key="2">
    <source>
        <dbReference type="Proteomes" id="UP000499080"/>
    </source>
</evidence>
<keyword evidence="2" id="KW-1185">Reference proteome</keyword>
<dbReference type="OrthoDB" id="10257479at2759"/>
<dbReference type="AlphaFoldDB" id="A0A4Y2QCS3"/>
<reference evidence="1 2" key="1">
    <citation type="journal article" date="2019" name="Sci. Rep.">
        <title>Orb-weaving spider Araneus ventricosus genome elucidates the spidroin gene catalogue.</title>
        <authorList>
            <person name="Kono N."/>
            <person name="Nakamura H."/>
            <person name="Ohtoshi R."/>
            <person name="Moran D.A.P."/>
            <person name="Shinohara A."/>
            <person name="Yoshida Y."/>
            <person name="Fujiwara M."/>
            <person name="Mori M."/>
            <person name="Tomita M."/>
            <person name="Arakawa K."/>
        </authorList>
    </citation>
    <scope>NUCLEOTIDE SEQUENCE [LARGE SCALE GENOMIC DNA]</scope>
</reference>
<protein>
    <submittedName>
        <fullName evidence="1">Uncharacterized protein</fullName>
    </submittedName>
</protein>
<evidence type="ECO:0000313" key="1">
    <source>
        <dbReference type="EMBL" id="GBN60843.1"/>
    </source>
</evidence>
<dbReference type="PANTHER" id="PTHR15857">
    <property type="entry name" value="COMM DOMAIN CONTAINING PROTEIN 2"/>
    <property type="match status" value="1"/>
</dbReference>
<gene>
    <name evidence="1" type="ORF">AVEN_107864_1</name>
</gene>
<accession>A0A4Y2QCS3</accession>
<organism evidence="1 2">
    <name type="scientific">Araneus ventricosus</name>
    <name type="common">Orbweaver spider</name>
    <name type="synonym">Epeira ventricosa</name>
    <dbReference type="NCBI Taxonomy" id="182803"/>
    <lineage>
        <taxon>Eukaryota</taxon>
        <taxon>Metazoa</taxon>
        <taxon>Ecdysozoa</taxon>
        <taxon>Arthropoda</taxon>
        <taxon>Chelicerata</taxon>
        <taxon>Arachnida</taxon>
        <taxon>Araneae</taxon>
        <taxon>Araneomorphae</taxon>
        <taxon>Entelegynae</taxon>
        <taxon>Araneoidea</taxon>
        <taxon>Araneidae</taxon>
        <taxon>Araneus</taxon>
    </lineage>
</organism>
<dbReference type="InterPro" id="IPR037354">
    <property type="entry name" value="Commd2"/>
</dbReference>
<name>A0A4Y2QCS3_ARAVE</name>
<sequence length="101" mass="11825">MLLILDDIHKRHLDLLKTIDEKIVREFCRISVEHLFKGSNSKVYQSAAQRLNVETDIVQNAITGIMQLLIEASKAMVFPHFHSLYFRHITFSLLLFTAFMY</sequence>